<feature type="region of interest" description="Disordered" evidence="9">
    <location>
        <begin position="1"/>
        <end position="43"/>
    </location>
</feature>
<dbReference type="GO" id="GO:0044781">
    <property type="term" value="P:bacterial-type flagellum organization"/>
    <property type="evidence" value="ECO:0007669"/>
    <property type="project" value="UniProtKB-KW"/>
</dbReference>
<dbReference type="InterPro" id="IPR007412">
    <property type="entry name" value="FlgM"/>
</dbReference>
<evidence type="ECO:0000313" key="11">
    <source>
        <dbReference type="EMBL" id="ASJ23407.1"/>
    </source>
</evidence>
<evidence type="ECO:0000256" key="4">
    <source>
        <dbReference type="ARBA" id="ARBA00022795"/>
    </source>
</evidence>
<keyword evidence="4" id="KW-1005">Bacterial flagellum biogenesis</keyword>
<accession>A0A248LF91</accession>
<dbReference type="GO" id="GO:0045892">
    <property type="term" value="P:negative regulation of DNA-templated transcription"/>
    <property type="evidence" value="ECO:0007669"/>
    <property type="project" value="InterPro"/>
</dbReference>
<dbReference type="Proteomes" id="UP000197424">
    <property type="component" value="Chromosome"/>
</dbReference>
<evidence type="ECO:0000256" key="1">
    <source>
        <dbReference type="ARBA" id="ARBA00005322"/>
    </source>
</evidence>
<feature type="domain" description="Anti-sigma-28 factor FlgM C-terminal" evidence="10">
    <location>
        <begin position="41"/>
        <end position="93"/>
    </location>
</feature>
<dbReference type="SUPFAM" id="SSF101498">
    <property type="entry name" value="Anti-sigma factor FlgM"/>
    <property type="match status" value="1"/>
</dbReference>
<feature type="compositionally biased region" description="Low complexity" evidence="9">
    <location>
        <begin position="13"/>
        <end position="24"/>
    </location>
</feature>
<evidence type="ECO:0000256" key="8">
    <source>
        <dbReference type="ARBA" id="ARBA00030117"/>
    </source>
</evidence>
<comment type="function">
    <text evidence="7">Responsible for the coupling of flagellin expression to flagellar assembly by preventing expression of the flagellin genes when a component of the middle class of proteins is defective. It negatively regulates flagellar genes by inhibiting the activity of FliA by directly binding to FliA.</text>
</comment>
<feature type="compositionally biased region" description="Polar residues" evidence="9">
    <location>
        <begin position="25"/>
        <end position="34"/>
    </location>
</feature>
<dbReference type="Pfam" id="PF04316">
    <property type="entry name" value="FlgM"/>
    <property type="match status" value="1"/>
</dbReference>
<evidence type="ECO:0000256" key="5">
    <source>
        <dbReference type="ARBA" id="ARBA00023015"/>
    </source>
</evidence>
<reference evidence="12" key="1">
    <citation type="submission" date="2017-06" db="EMBL/GenBank/DDBJ databases">
        <title>Whole genome sequence of Laribacter hongkongensis LHGZ1.</title>
        <authorList>
            <person name="Chen D."/>
            <person name="Wu H."/>
            <person name="Chen J."/>
        </authorList>
    </citation>
    <scope>NUCLEOTIDE SEQUENCE [LARGE SCALE GENOMIC DNA]</scope>
    <source>
        <strain evidence="12">LHGZ1</strain>
    </source>
</reference>
<proteinExistence type="inferred from homology"/>
<organism evidence="11 12">
    <name type="scientific">Laribacter hongkongensis</name>
    <dbReference type="NCBI Taxonomy" id="168471"/>
    <lineage>
        <taxon>Bacteria</taxon>
        <taxon>Pseudomonadati</taxon>
        <taxon>Pseudomonadota</taxon>
        <taxon>Betaproteobacteria</taxon>
        <taxon>Neisseriales</taxon>
        <taxon>Aquaspirillaceae</taxon>
        <taxon>Laribacter</taxon>
    </lineage>
</organism>
<evidence type="ECO:0000313" key="12">
    <source>
        <dbReference type="Proteomes" id="UP000197424"/>
    </source>
</evidence>
<evidence type="ECO:0000256" key="2">
    <source>
        <dbReference type="ARBA" id="ARBA00017823"/>
    </source>
</evidence>
<evidence type="ECO:0000256" key="6">
    <source>
        <dbReference type="ARBA" id="ARBA00023163"/>
    </source>
</evidence>
<dbReference type="NCBIfam" id="TIGR03824">
    <property type="entry name" value="FlgM_jcvi"/>
    <property type="match status" value="1"/>
</dbReference>
<comment type="similarity">
    <text evidence="1">Belongs to the FlgM family.</text>
</comment>
<dbReference type="AlphaFoldDB" id="A0A248LF91"/>
<keyword evidence="6" id="KW-0804">Transcription</keyword>
<evidence type="ECO:0000256" key="3">
    <source>
        <dbReference type="ARBA" id="ARBA00022491"/>
    </source>
</evidence>
<sequence>MTSKRIAMKIHSQLPPALQPAAQPGNRSNATGRSNAADKNDQVSINPLVNRVQTAAAGETAPAFDAGKIDAIKSAIARGEFSINADAIADGLIASARELLSAQKP</sequence>
<evidence type="ECO:0000256" key="9">
    <source>
        <dbReference type="SAM" id="MobiDB-lite"/>
    </source>
</evidence>
<gene>
    <name evidence="11" type="ORF">LHGZ1_0576</name>
</gene>
<keyword evidence="3" id="KW-0678">Repressor</keyword>
<keyword evidence="5" id="KW-0805">Transcription regulation</keyword>
<dbReference type="EMBL" id="CP022115">
    <property type="protein sequence ID" value="ASJ23407.1"/>
    <property type="molecule type" value="Genomic_DNA"/>
</dbReference>
<name>A0A248LF91_9NEIS</name>
<dbReference type="InterPro" id="IPR031316">
    <property type="entry name" value="FlgM_C"/>
</dbReference>
<protein>
    <recommendedName>
        <fullName evidence="2">Negative regulator of flagellin synthesis</fullName>
    </recommendedName>
    <alternativeName>
        <fullName evidence="8">Anti-sigma-28 factor</fullName>
    </alternativeName>
</protein>
<dbReference type="InterPro" id="IPR035890">
    <property type="entry name" value="Anti-sigma-28_factor_FlgM_sf"/>
</dbReference>
<evidence type="ECO:0000259" key="10">
    <source>
        <dbReference type="Pfam" id="PF04316"/>
    </source>
</evidence>
<evidence type="ECO:0000256" key="7">
    <source>
        <dbReference type="ARBA" id="ARBA00024739"/>
    </source>
</evidence>